<name>A0A518HDA7_9BACT</name>
<accession>A0A518HDA7</accession>
<proteinExistence type="predicted"/>
<dbReference type="Proteomes" id="UP000317835">
    <property type="component" value="Chromosome"/>
</dbReference>
<evidence type="ECO:0000256" key="2">
    <source>
        <dbReference type="SAM" id="Phobius"/>
    </source>
</evidence>
<protein>
    <submittedName>
        <fullName evidence="3">Uncharacterized protein</fullName>
    </submittedName>
</protein>
<dbReference type="OrthoDB" id="9833149at2"/>
<keyword evidence="2" id="KW-1133">Transmembrane helix</keyword>
<keyword evidence="2" id="KW-0812">Transmembrane</keyword>
<keyword evidence="4" id="KW-1185">Reference proteome</keyword>
<sequence length="317" mass="33824">MNRFLSRALGAIAVLVGTVGTVFSGAAVLGSWELADRLGREVPESVADLERVVESVQRQGDATLGLIDAARDRVRFVGETVGELVGEDDRRADPRPLLEAIDPEIEHRLESAEAFVVAMQESLRSLNRALAVLDAFPLLTRRPSPGAEPGADRPFGSVAASLAEAVELLDEAIFTLDRIRSGQALSPRQLDQFLDLLDEVDFALGDVRGQIDTFFDSLDQAGGRLARIRAASTTWIDRGAVLAVVFFACFGASQLGLVGLGWVLLARRPPPIGWQLPVGPAIVAGSAPPPSPTGGTDDHPRPEDDRCESPSPRSSPP</sequence>
<evidence type="ECO:0000256" key="1">
    <source>
        <dbReference type="SAM" id="MobiDB-lite"/>
    </source>
</evidence>
<feature type="region of interest" description="Disordered" evidence="1">
    <location>
        <begin position="280"/>
        <end position="317"/>
    </location>
</feature>
<dbReference type="KEGG" id="tpla:ElP_67970"/>
<dbReference type="AlphaFoldDB" id="A0A518HDA7"/>
<feature type="compositionally biased region" description="Basic and acidic residues" evidence="1">
    <location>
        <begin position="296"/>
        <end position="308"/>
    </location>
</feature>
<evidence type="ECO:0000313" key="3">
    <source>
        <dbReference type="EMBL" id="QDV38839.1"/>
    </source>
</evidence>
<dbReference type="EMBL" id="CP036426">
    <property type="protein sequence ID" value="QDV38839.1"/>
    <property type="molecule type" value="Genomic_DNA"/>
</dbReference>
<keyword evidence="2" id="KW-0472">Membrane</keyword>
<dbReference type="RefSeq" id="WP_145277650.1">
    <property type="nucleotide sequence ID" value="NZ_CP036426.1"/>
</dbReference>
<evidence type="ECO:0000313" key="4">
    <source>
        <dbReference type="Proteomes" id="UP000317835"/>
    </source>
</evidence>
<gene>
    <name evidence="3" type="ORF">ElP_67970</name>
</gene>
<organism evidence="3 4">
    <name type="scientific">Tautonia plasticadhaerens</name>
    <dbReference type="NCBI Taxonomy" id="2527974"/>
    <lineage>
        <taxon>Bacteria</taxon>
        <taxon>Pseudomonadati</taxon>
        <taxon>Planctomycetota</taxon>
        <taxon>Planctomycetia</taxon>
        <taxon>Isosphaerales</taxon>
        <taxon>Isosphaeraceae</taxon>
        <taxon>Tautonia</taxon>
    </lineage>
</organism>
<feature type="transmembrane region" description="Helical" evidence="2">
    <location>
        <begin position="240"/>
        <end position="265"/>
    </location>
</feature>
<reference evidence="3 4" key="1">
    <citation type="submission" date="2019-02" db="EMBL/GenBank/DDBJ databases">
        <title>Deep-cultivation of Planctomycetes and their phenomic and genomic characterization uncovers novel biology.</title>
        <authorList>
            <person name="Wiegand S."/>
            <person name="Jogler M."/>
            <person name="Boedeker C."/>
            <person name="Pinto D."/>
            <person name="Vollmers J."/>
            <person name="Rivas-Marin E."/>
            <person name="Kohn T."/>
            <person name="Peeters S.H."/>
            <person name="Heuer A."/>
            <person name="Rast P."/>
            <person name="Oberbeckmann S."/>
            <person name="Bunk B."/>
            <person name="Jeske O."/>
            <person name="Meyerdierks A."/>
            <person name="Storesund J.E."/>
            <person name="Kallscheuer N."/>
            <person name="Luecker S."/>
            <person name="Lage O.M."/>
            <person name="Pohl T."/>
            <person name="Merkel B.J."/>
            <person name="Hornburger P."/>
            <person name="Mueller R.-W."/>
            <person name="Bruemmer F."/>
            <person name="Labrenz M."/>
            <person name="Spormann A.M."/>
            <person name="Op den Camp H."/>
            <person name="Overmann J."/>
            <person name="Amann R."/>
            <person name="Jetten M.S.M."/>
            <person name="Mascher T."/>
            <person name="Medema M.H."/>
            <person name="Devos D.P."/>
            <person name="Kaster A.-K."/>
            <person name="Ovreas L."/>
            <person name="Rohde M."/>
            <person name="Galperin M.Y."/>
            <person name="Jogler C."/>
        </authorList>
    </citation>
    <scope>NUCLEOTIDE SEQUENCE [LARGE SCALE GENOMIC DNA]</scope>
    <source>
        <strain evidence="3 4">ElP</strain>
    </source>
</reference>